<dbReference type="CDD" id="cd05403">
    <property type="entry name" value="NT_KNTase_like"/>
    <property type="match status" value="1"/>
</dbReference>
<evidence type="ECO:0000256" key="2">
    <source>
        <dbReference type="ARBA" id="ARBA00022649"/>
    </source>
</evidence>
<keyword evidence="8" id="KW-0460">Magnesium</keyword>
<proteinExistence type="inferred from homology"/>
<protein>
    <submittedName>
        <fullName evidence="11">DNA polymerase beta domain protein region</fullName>
    </submittedName>
</protein>
<dbReference type="HOGENOM" id="CLU_130257_4_1_7"/>
<name>F2NDQ1_DESAR</name>
<dbReference type="EMBL" id="CP002629">
    <property type="protein sequence ID" value="AEB10398.1"/>
    <property type="molecule type" value="Genomic_DNA"/>
</dbReference>
<dbReference type="SUPFAM" id="SSF81301">
    <property type="entry name" value="Nucleotidyltransferase"/>
    <property type="match status" value="1"/>
</dbReference>
<dbReference type="InterPro" id="IPR002934">
    <property type="entry name" value="Polymerase_NTP_transf_dom"/>
</dbReference>
<evidence type="ECO:0000259" key="10">
    <source>
        <dbReference type="Pfam" id="PF01909"/>
    </source>
</evidence>
<sequence>MKLRNIHIPQAKIEAFCRRWQIKEMSLFGSVLREDFRPESDVDVLITLEPGVHMTLANRLAMLDELADIFGRQIDLVEKKNIRNPFRRHDILATEKVIYAT</sequence>
<dbReference type="PANTHER" id="PTHR33571">
    <property type="entry name" value="SSL8005 PROTEIN"/>
    <property type="match status" value="1"/>
</dbReference>
<organism evidence="11 12">
    <name type="scientific">Desulfobacca acetoxidans (strain ATCC 700848 / DSM 11109 / ASRB2)</name>
    <dbReference type="NCBI Taxonomy" id="880072"/>
    <lineage>
        <taxon>Bacteria</taxon>
        <taxon>Pseudomonadati</taxon>
        <taxon>Thermodesulfobacteriota</taxon>
        <taxon>Desulfobaccia</taxon>
        <taxon>Desulfobaccales</taxon>
        <taxon>Desulfobaccaceae</taxon>
        <taxon>Desulfobacca</taxon>
    </lineage>
</organism>
<dbReference type="OrthoDB" id="5422245at2"/>
<accession>F2NDQ1</accession>
<dbReference type="InterPro" id="IPR043519">
    <property type="entry name" value="NT_sf"/>
</dbReference>
<dbReference type="GO" id="GO:0016779">
    <property type="term" value="F:nucleotidyltransferase activity"/>
    <property type="evidence" value="ECO:0007669"/>
    <property type="project" value="UniProtKB-KW"/>
</dbReference>
<feature type="domain" description="Polymerase nucleotidyl transferase" evidence="10">
    <location>
        <begin position="13"/>
        <end position="92"/>
    </location>
</feature>
<evidence type="ECO:0000256" key="9">
    <source>
        <dbReference type="ARBA" id="ARBA00038276"/>
    </source>
</evidence>
<keyword evidence="12" id="KW-1185">Reference proteome</keyword>
<dbReference type="eggNOG" id="COG1669">
    <property type="taxonomic scope" value="Bacteria"/>
</dbReference>
<evidence type="ECO:0000313" key="11">
    <source>
        <dbReference type="EMBL" id="AEB10398.1"/>
    </source>
</evidence>
<keyword evidence="2" id="KW-1277">Toxin-antitoxin system</keyword>
<dbReference type="KEGG" id="dao:Desac_2580"/>
<dbReference type="Pfam" id="PF01909">
    <property type="entry name" value="NTP_transf_2"/>
    <property type="match status" value="1"/>
</dbReference>
<evidence type="ECO:0000256" key="8">
    <source>
        <dbReference type="ARBA" id="ARBA00022842"/>
    </source>
</evidence>
<dbReference type="Gene3D" id="3.30.460.10">
    <property type="entry name" value="Beta Polymerase, domain 2"/>
    <property type="match status" value="1"/>
</dbReference>
<keyword evidence="6" id="KW-0547">Nucleotide-binding</keyword>
<evidence type="ECO:0000256" key="5">
    <source>
        <dbReference type="ARBA" id="ARBA00022723"/>
    </source>
</evidence>
<dbReference type="PANTHER" id="PTHR33571:SF12">
    <property type="entry name" value="BSL3053 PROTEIN"/>
    <property type="match status" value="1"/>
</dbReference>
<keyword evidence="3" id="KW-0808">Transferase</keyword>
<dbReference type="AlphaFoldDB" id="F2NDQ1"/>
<evidence type="ECO:0000256" key="3">
    <source>
        <dbReference type="ARBA" id="ARBA00022679"/>
    </source>
</evidence>
<keyword evidence="7" id="KW-0067">ATP-binding</keyword>
<dbReference type="RefSeq" id="WP_013707507.1">
    <property type="nucleotide sequence ID" value="NC_015388.1"/>
</dbReference>
<keyword evidence="4" id="KW-0548">Nucleotidyltransferase</keyword>
<dbReference type="STRING" id="880072.Desac_2580"/>
<dbReference type="GO" id="GO:0046872">
    <property type="term" value="F:metal ion binding"/>
    <property type="evidence" value="ECO:0007669"/>
    <property type="project" value="UniProtKB-KW"/>
</dbReference>
<comment type="cofactor">
    <cofactor evidence="1">
        <name>Mg(2+)</name>
        <dbReference type="ChEBI" id="CHEBI:18420"/>
    </cofactor>
</comment>
<keyword evidence="5" id="KW-0479">Metal-binding</keyword>
<gene>
    <name evidence="11" type="ordered locus">Desac_2580</name>
</gene>
<reference evidence="11 12" key="1">
    <citation type="journal article" date="2011" name="Stand. Genomic Sci.">
        <title>Complete genome sequence of the acetate-degrading sulfate reducer Desulfobacca acetoxidans type strain (ASRB2).</title>
        <authorList>
            <person name="Goker M."/>
            <person name="Teshima H."/>
            <person name="Lapidus A."/>
            <person name="Nolan M."/>
            <person name="Lucas S."/>
            <person name="Hammon N."/>
            <person name="Deshpande S."/>
            <person name="Cheng J.F."/>
            <person name="Tapia R."/>
            <person name="Han C."/>
            <person name="Goodwin L."/>
            <person name="Pitluck S."/>
            <person name="Huntemann M."/>
            <person name="Liolios K."/>
            <person name="Ivanova N."/>
            <person name="Pagani I."/>
            <person name="Mavromatis K."/>
            <person name="Ovchinikova G."/>
            <person name="Pati A."/>
            <person name="Chen A."/>
            <person name="Palaniappan K."/>
            <person name="Land M."/>
            <person name="Hauser L."/>
            <person name="Brambilla E.M."/>
            <person name="Rohde M."/>
            <person name="Spring S."/>
            <person name="Detter J.C."/>
            <person name="Woyke T."/>
            <person name="Bristow J."/>
            <person name="Eisen J.A."/>
            <person name="Markowitz V."/>
            <person name="Hugenholtz P."/>
            <person name="Kyrpides N.C."/>
            <person name="Klenk H.P."/>
        </authorList>
    </citation>
    <scope>NUCLEOTIDE SEQUENCE [LARGE SCALE GENOMIC DNA]</scope>
    <source>
        <strain evidence="12">ATCC 700848 / DSM 11109 / ASRB2</strain>
    </source>
</reference>
<comment type="similarity">
    <text evidence="9">Belongs to the MntA antitoxin family.</text>
</comment>
<dbReference type="InterPro" id="IPR052038">
    <property type="entry name" value="Type-VII_TA_antitoxin"/>
</dbReference>
<evidence type="ECO:0000313" key="12">
    <source>
        <dbReference type="Proteomes" id="UP000000483"/>
    </source>
</evidence>
<dbReference type="Proteomes" id="UP000000483">
    <property type="component" value="Chromosome"/>
</dbReference>
<evidence type="ECO:0000256" key="6">
    <source>
        <dbReference type="ARBA" id="ARBA00022741"/>
    </source>
</evidence>
<reference evidence="12" key="2">
    <citation type="submission" date="2011-03" db="EMBL/GenBank/DDBJ databases">
        <title>The complete genome of Desulfobacca acetoxidans DSM 11109.</title>
        <authorList>
            <consortium name="US DOE Joint Genome Institute (JGI-PGF)"/>
            <person name="Lucas S."/>
            <person name="Copeland A."/>
            <person name="Lapidus A."/>
            <person name="Bruce D."/>
            <person name="Goodwin L."/>
            <person name="Pitluck S."/>
            <person name="Peters L."/>
            <person name="Kyrpides N."/>
            <person name="Mavromatis K."/>
            <person name="Ivanova N."/>
            <person name="Ovchinnikova G."/>
            <person name="Teshima H."/>
            <person name="Detter J.C."/>
            <person name="Han C."/>
            <person name="Land M."/>
            <person name="Hauser L."/>
            <person name="Markowitz V."/>
            <person name="Cheng J.-F."/>
            <person name="Hugenholtz P."/>
            <person name="Woyke T."/>
            <person name="Wu D."/>
            <person name="Spring S."/>
            <person name="Schueler E."/>
            <person name="Brambilla E."/>
            <person name="Klenk H.-P."/>
            <person name="Eisen J.A."/>
        </authorList>
    </citation>
    <scope>NUCLEOTIDE SEQUENCE [LARGE SCALE GENOMIC DNA]</scope>
    <source>
        <strain evidence="12">ATCC 700848 / DSM 11109 / ASRB2</strain>
    </source>
</reference>
<evidence type="ECO:0000256" key="1">
    <source>
        <dbReference type="ARBA" id="ARBA00001946"/>
    </source>
</evidence>
<evidence type="ECO:0000256" key="4">
    <source>
        <dbReference type="ARBA" id="ARBA00022695"/>
    </source>
</evidence>
<evidence type="ECO:0000256" key="7">
    <source>
        <dbReference type="ARBA" id="ARBA00022840"/>
    </source>
</evidence>
<dbReference type="GO" id="GO:0005524">
    <property type="term" value="F:ATP binding"/>
    <property type="evidence" value="ECO:0007669"/>
    <property type="project" value="UniProtKB-KW"/>
</dbReference>